<evidence type="ECO:0000259" key="6">
    <source>
        <dbReference type="Pfam" id="PF00112"/>
    </source>
</evidence>
<keyword evidence="3" id="KW-0378">Hydrolase</keyword>
<sequence>MIRKYPVSHHFNVIALCKKSRLLILTDAKGCIIILRISVLAGDVIRTIDMASKGIKHDVLALLLVLWVWTSHAMPNNLHEASMSQRHEQWMKTNSKYWIVKNSWGARWGEEGYIRMQRDIDAKEGLCGIAMFGSYPTVVYAQSSAMMNCVSYLLYFALAVHVIVLNEILPVQGII</sequence>
<keyword evidence="8" id="KW-1185">Reference proteome</keyword>
<dbReference type="Gene3D" id="2.40.50.170">
    <property type="entry name" value="Cysteine proteinases. Chain C"/>
    <property type="match status" value="1"/>
</dbReference>
<keyword evidence="5" id="KW-0472">Membrane</keyword>
<evidence type="ECO:0000313" key="7">
    <source>
        <dbReference type="EMBL" id="KAL2328030.1"/>
    </source>
</evidence>
<dbReference type="PROSITE" id="PS00640">
    <property type="entry name" value="THIOL_PROTEASE_ASN"/>
    <property type="match status" value="1"/>
</dbReference>
<evidence type="ECO:0000256" key="5">
    <source>
        <dbReference type="SAM" id="Phobius"/>
    </source>
</evidence>
<evidence type="ECO:0000256" key="2">
    <source>
        <dbReference type="ARBA" id="ARBA00022670"/>
    </source>
</evidence>
<dbReference type="SUPFAM" id="SSF54001">
    <property type="entry name" value="Cysteine proteinases"/>
    <property type="match status" value="1"/>
</dbReference>
<dbReference type="InterPro" id="IPR025661">
    <property type="entry name" value="Pept_asp_AS"/>
</dbReference>
<name>A0ABD1LWZ8_9FABA</name>
<evidence type="ECO:0000313" key="8">
    <source>
        <dbReference type="Proteomes" id="UP001603857"/>
    </source>
</evidence>
<evidence type="ECO:0000256" key="1">
    <source>
        <dbReference type="ARBA" id="ARBA00008455"/>
    </source>
</evidence>
<dbReference type="AlphaFoldDB" id="A0ABD1LWZ8"/>
<dbReference type="Proteomes" id="UP001603857">
    <property type="component" value="Unassembled WGS sequence"/>
</dbReference>
<dbReference type="GO" id="GO:0006508">
    <property type="term" value="P:proteolysis"/>
    <property type="evidence" value="ECO:0007669"/>
    <property type="project" value="UniProtKB-KW"/>
</dbReference>
<comment type="similarity">
    <text evidence="1">Belongs to the peptidase C1 family.</text>
</comment>
<protein>
    <recommendedName>
        <fullName evidence="6">Peptidase C1A papain C-terminal domain-containing protein</fullName>
    </recommendedName>
</protein>
<dbReference type="InterPro" id="IPR013128">
    <property type="entry name" value="Peptidase_C1A"/>
</dbReference>
<gene>
    <name evidence="7" type="ORF">Fmac_021457</name>
</gene>
<proteinExistence type="inferred from homology"/>
<comment type="caution">
    <text evidence="7">The sequence shown here is derived from an EMBL/GenBank/DDBJ whole genome shotgun (WGS) entry which is preliminary data.</text>
</comment>
<keyword evidence="4" id="KW-0788">Thiol protease</keyword>
<feature type="transmembrane region" description="Helical" evidence="5">
    <location>
        <begin position="152"/>
        <end position="169"/>
    </location>
</feature>
<organism evidence="7 8">
    <name type="scientific">Flemingia macrophylla</name>
    <dbReference type="NCBI Taxonomy" id="520843"/>
    <lineage>
        <taxon>Eukaryota</taxon>
        <taxon>Viridiplantae</taxon>
        <taxon>Streptophyta</taxon>
        <taxon>Embryophyta</taxon>
        <taxon>Tracheophyta</taxon>
        <taxon>Spermatophyta</taxon>
        <taxon>Magnoliopsida</taxon>
        <taxon>eudicotyledons</taxon>
        <taxon>Gunneridae</taxon>
        <taxon>Pentapetalae</taxon>
        <taxon>rosids</taxon>
        <taxon>fabids</taxon>
        <taxon>Fabales</taxon>
        <taxon>Fabaceae</taxon>
        <taxon>Papilionoideae</taxon>
        <taxon>50 kb inversion clade</taxon>
        <taxon>NPAAA clade</taxon>
        <taxon>indigoferoid/millettioid clade</taxon>
        <taxon>Phaseoleae</taxon>
        <taxon>Flemingia</taxon>
    </lineage>
</organism>
<dbReference type="GO" id="GO:0008234">
    <property type="term" value="F:cysteine-type peptidase activity"/>
    <property type="evidence" value="ECO:0007669"/>
    <property type="project" value="UniProtKB-KW"/>
</dbReference>
<keyword evidence="2" id="KW-0645">Protease</keyword>
<dbReference type="InterPro" id="IPR000668">
    <property type="entry name" value="Peptidase_C1A_C"/>
</dbReference>
<dbReference type="InterPro" id="IPR038765">
    <property type="entry name" value="Papain-like_cys_pep_sf"/>
</dbReference>
<keyword evidence="5" id="KW-0812">Transmembrane</keyword>
<feature type="domain" description="Peptidase C1A papain C-terminal" evidence="6">
    <location>
        <begin position="93"/>
        <end position="136"/>
    </location>
</feature>
<evidence type="ECO:0000256" key="3">
    <source>
        <dbReference type="ARBA" id="ARBA00022801"/>
    </source>
</evidence>
<dbReference type="Pfam" id="PF00112">
    <property type="entry name" value="Peptidase_C1"/>
    <property type="match status" value="1"/>
</dbReference>
<evidence type="ECO:0000256" key="4">
    <source>
        <dbReference type="ARBA" id="ARBA00022807"/>
    </source>
</evidence>
<reference evidence="7 8" key="1">
    <citation type="submission" date="2024-08" db="EMBL/GenBank/DDBJ databases">
        <title>Insights into the chromosomal genome structure of Flemingia macrophylla.</title>
        <authorList>
            <person name="Ding Y."/>
            <person name="Zhao Y."/>
            <person name="Bi W."/>
            <person name="Wu M."/>
            <person name="Zhao G."/>
            <person name="Gong Y."/>
            <person name="Li W."/>
            <person name="Zhang P."/>
        </authorList>
    </citation>
    <scope>NUCLEOTIDE SEQUENCE [LARGE SCALE GENOMIC DNA]</scope>
    <source>
        <strain evidence="7">DYQJB</strain>
        <tissue evidence="7">Leaf</tissue>
    </source>
</reference>
<accession>A0ABD1LWZ8</accession>
<dbReference type="PANTHER" id="PTHR12411">
    <property type="entry name" value="CYSTEINE PROTEASE FAMILY C1-RELATED"/>
    <property type="match status" value="1"/>
</dbReference>
<keyword evidence="5" id="KW-1133">Transmembrane helix</keyword>
<dbReference type="EMBL" id="JBGMDY010000007">
    <property type="protein sequence ID" value="KAL2328030.1"/>
    <property type="molecule type" value="Genomic_DNA"/>
</dbReference>